<gene>
    <name evidence="1" type="ORF">Ccrd_006698</name>
</gene>
<dbReference type="Gramene" id="KVH91289">
    <property type="protein sequence ID" value="KVH91289"/>
    <property type="gene ID" value="Ccrd_006698"/>
</dbReference>
<keyword evidence="2" id="KW-1185">Reference proteome</keyword>
<name>A0A103XIP8_CYNCS</name>
<sequence>MPYTVSIVFVLACQRGRESTPDEMDVVSSSAGLLLNPDGESLEGIHVSSVMLLSELEKGRPCKIWIYPRSLTMLDEFFSAENRKESVSFQGSLEENLPKSTSQWRFGVSSGSLIVFYHCKNSIISIVLCKGFELKGEISAVGTSGGGPPLKDWSSLADLNGQLISVGLCATKSSASWGVGLSYQFGSPVGSAAVYLFWKFHQNAHSFEHIILPPCPNIHQPPPFPSDYRKDSLDLDVGFTGFLLAFGSYQLFFICMLRSISSQINIDDLEVQANWGAINGVCRTTINQRRSDVQENHKHVHRKDLFVKLFQYLIADVDDDPTSLD</sequence>
<dbReference type="AlphaFoldDB" id="A0A103XIP8"/>
<organism evidence="1 2">
    <name type="scientific">Cynara cardunculus var. scolymus</name>
    <name type="common">Globe artichoke</name>
    <name type="synonym">Cynara scolymus</name>
    <dbReference type="NCBI Taxonomy" id="59895"/>
    <lineage>
        <taxon>Eukaryota</taxon>
        <taxon>Viridiplantae</taxon>
        <taxon>Streptophyta</taxon>
        <taxon>Embryophyta</taxon>
        <taxon>Tracheophyta</taxon>
        <taxon>Spermatophyta</taxon>
        <taxon>Magnoliopsida</taxon>
        <taxon>eudicotyledons</taxon>
        <taxon>Gunneridae</taxon>
        <taxon>Pentapetalae</taxon>
        <taxon>asterids</taxon>
        <taxon>campanulids</taxon>
        <taxon>Asterales</taxon>
        <taxon>Asteraceae</taxon>
        <taxon>Carduoideae</taxon>
        <taxon>Cardueae</taxon>
        <taxon>Carduinae</taxon>
        <taxon>Cynara</taxon>
    </lineage>
</organism>
<dbReference type="Proteomes" id="UP000243975">
    <property type="component" value="Unassembled WGS sequence"/>
</dbReference>
<evidence type="ECO:0000313" key="2">
    <source>
        <dbReference type="Proteomes" id="UP000243975"/>
    </source>
</evidence>
<comment type="caution">
    <text evidence="1">The sequence shown here is derived from an EMBL/GenBank/DDBJ whole genome shotgun (WGS) entry which is preliminary data.</text>
</comment>
<protein>
    <submittedName>
        <fullName evidence="1">Uncharacterized protein</fullName>
    </submittedName>
</protein>
<evidence type="ECO:0000313" key="1">
    <source>
        <dbReference type="EMBL" id="KVH91289.1"/>
    </source>
</evidence>
<proteinExistence type="predicted"/>
<dbReference type="EMBL" id="LEKV01005055">
    <property type="protein sequence ID" value="KVH91289.1"/>
    <property type="molecule type" value="Genomic_DNA"/>
</dbReference>
<accession>A0A103XIP8</accession>
<reference evidence="1 2" key="1">
    <citation type="journal article" date="2016" name="Sci. Rep.">
        <title>The genome sequence of the outbreeding globe artichoke constructed de novo incorporating a phase-aware low-pass sequencing strategy of F1 progeny.</title>
        <authorList>
            <person name="Scaglione D."/>
            <person name="Reyes-Chin-Wo S."/>
            <person name="Acquadro A."/>
            <person name="Froenicke L."/>
            <person name="Portis E."/>
            <person name="Beitel C."/>
            <person name="Tirone M."/>
            <person name="Mauro R."/>
            <person name="Lo Monaco A."/>
            <person name="Mauromicale G."/>
            <person name="Faccioli P."/>
            <person name="Cattivelli L."/>
            <person name="Rieseberg L."/>
            <person name="Michelmore R."/>
            <person name="Lanteri S."/>
        </authorList>
    </citation>
    <scope>NUCLEOTIDE SEQUENCE [LARGE SCALE GENOMIC DNA]</scope>
    <source>
        <strain evidence="1">2C</strain>
    </source>
</reference>